<proteinExistence type="predicted"/>
<gene>
    <name evidence="1" type="ORF">KGQ19_16005</name>
</gene>
<sequence length="52" mass="5880">MGLLTQNRELKKIGVWNFTLPAWAGRLPDSRTYNTCPSAGVGWTALLRHRPK</sequence>
<accession>A0ABS5KQS5</accession>
<evidence type="ECO:0000313" key="1">
    <source>
        <dbReference type="EMBL" id="MBS2548370.1"/>
    </source>
</evidence>
<protein>
    <submittedName>
        <fullName evidence="1">Uncharacterized protein</fullName>
    </submittedName>
</protein>
<name>A0ABS5KQS5_9ACTN</name>
<evidence type="ECO:0000313" key="2">
    <source>
        <dbReference type="Proteomes" id="UP000730482"/>
    </source>
</evidence>
<comment type="caution">
    <text evidence="1">The sequence shown here is derived from an EMBL/GenBank/DDBJ whole genome shotgun (WGS) entry which is preliminary data.</text>
</comment>
<reference evidence="1 2" key="1">
    <citation type="submission" date="2020-02" db="EMBL/GenBank/DDBJ databases">
        <title>Acidophilic actinobacteria isolated from forest soil.</title>
        <authorList>
            <person name="Golinska P."/>
        </authorList>
    </citation>
    <scope>NUCLEOTIDE SEQUENCE [LARGE SCALE GENOMIC DNA]</scope>
    <source>
        <strain evidence="1 2">NL8</strain>
    </source>
</reference>
<dbReference type="EMBL" id="JAAFYZ010000047">
    <property type="protein sequence ID" value="MBS2548370.1"/>
    <property type="molecule type" value="Genomic_DNA"/>
</dbReference>
<dbReference type="Proteomes" id="UP000730482">
    <property type="component" value="Unassembled WGS sequence"/>
</dbReference>
<organism evidence="1 2">
    <name type="scientific">Catenulispora pinistramenti</name>
    <dbReference type="NCBI Taxonomy" id="2705254"/>
    <lineage>
        <taxon>Bacteria</taxon>
        <taxon>Bacillati</taxon>
        <taxon>Actinomycetota</taxon>
        <taxon>Actinomycetes</taxon>
        <taxon>Catenulisporales</taxon>
        <taxon>Catenulisporaceae</taxon>
        <taxon>Catenulispora</taxon>
    </lineage>
</organism>
<keyword evidence="2" id="KW-1185">Reference proteome</keyword>